<dbReference type="EMBL" id="JACAZH010000014">
    <property type="protein sequence ID" value="KAF7351060.1"/>
    <property type="molecule type" value="Genomic_DNA"/>
</dbReference>
<accession>A0A8H6XZ88</accession>
<dbReference type="Gene3D" id="3.40.50.150">
    <property type="entry name" value="Vaccinia Virus protein VP39"/>
    <property type="match status" value="1"/>
</dbReference>
<keyword evidence="1" id="KW-0489">Methyltransferase</keyword>
<dbReference type="InterPro" id="IPR029063">
    <property type="entry name" value="SAM-dependent_MTases_sf"/>
</dbReference>
<dbReference type="AlphaFoldDB" id="A0A8H6XZ88"/>
<dbReference type="Pfam" id="PF13489">
    <property type="entry name" value="Methyltransf_23"/>
    <property type="match status" value="1"/>
</dbReference>
<keyword evidence="2" id="KW-1185">Reference proteome</keyword>
<dbReference type="Proteomes" id="UP000623467">
    <property type="component" value="Unassembled WGS sequence"/>
</dbReference>
<sequence length="275" mass="29992">MASAPTAYALISDGAEWDRLDAQHNGIARYLEHKLAPVDLGKPRKILEIGSGSGAWAIQAAKTYPDAEVLAVDMNALPARPLPSNIKFQHVDILEPFPFPAGSFDIVHIRFVLCHLPHGHTVLPRIIELVAPGGWLLVDDIDFLYAFEGLDNAPGVKRGFTGLIKSMESHNGDPHFGKGLKTLLESSTALSQVNVNDVEVPMNPVPKDPAMADLSKTMRQAFMNAVGAQKLNPEAVSSGGLTREVQQAFLDEMGGTAEDWTYSVHLYFSWSQKRV</sequence>
<dbReference type="PANTHER" id="PTHR43591">
    <property type="entry name" value="METHYLTRANSFERASE"/>
    <property type="match status" value="1"/>
</dbReference>
<evidence type="ECO:0000313" key="1">
    <source>
        <dbReference type="EMBL" id="KAF7351060.1"/>
    </source>
</evidence>
<proteinExistence type="predicted"/>
<name>A0A8H6XZ88_9AGAR</name>
<dbReference type="CDD" id="cd02440">
    <property type="entry name" value="AdoMet_MTases"/>
    <property type="match status" value="1"/>
</dbReference>
<dbReference type="PANTHER" id="PTHR43591:SF24">
    <property type="entry name" value="2-METHOXY-6-POLYPRENYL-1,4-BENZOQUINOL METHYLASE, MITOCHONDRIAL"/>
    <property type="match status" value="1"/>
</dbReference>
<comment type="caution">
    <text evidence="1">The sequence shown here is derived from an EMBL/GenBank/DDBJ whole genome shotgun (WGS) entry which is preliminary data.</text>
</comment>
<organism evidence="1 2">
    <name type="scientific">Mycena sanguinolenta</name>
    <dbReference type="NCBI Taxonomy" id="230812"/>
    <lineage>
        <taxon>Eukaryota</taxon>
        <taxon>Fungi</taxon>
        <taxon>Dikarya</taxon>
        <taxon>Basidiomycota</taxon>
        <taxon>Agaricomycotina</taxon>
        <taxon>Agaricomycetes</taxon>
        <taxon>Agaricomycetidae</taxon>
        <taxon>Agaricales</taxon>
        <taxon>Marasmiineae</taxon>
        <taxon>Mycenaceae</taxon>
        <taxon>Mycena</taxon>
    </lineage>
</organism>
<gene>
    <name evidence="1" type="ORF">MSAN_01668300</name>
</gene>
<dbReference type="OrthoDB" id="506498at2759"/>
<dbReference type="SUPFAM" id="SSF53335">
    <property type="entry name" value="S-adenosyl-L-methionine-dependent methyltransferases"/>
    <property type="match status" value="1"/>
</dbReference>
<keyword evidence="1" id="KW-0808">Transferase</keyword>
<reference evidence="1" key="1">
    <citation type="submission" date="2020-05" db="EMBL/GenBank/DDBJ databases">
        <title>Mycena genomes resolve the evolution of fungal bioluminescence.</title>
        <authorList>
            <person name="Tsai I.J."/>
        </authorList>
    </citation>
    <scope>NUCLEOTIDE SEQUENCE</scope>
    <source>
        <strain evidence="1">160909Yilan</strain>
    </source>
</reference>
<protein>
    <submittedName>
        <fullName evidence="1">Methyltransferase str3</fullName>
    </submittedName>
</protein>
<evidence type="ECO:0000313" key="2">
    <source>
        <dbReference type="Proteomes" id="UP000623467"/>
    </source>
</evidence>
<dbReference type="GO" id="GO:0008168">
    <property type="term" value="F:methyltransferase activity"/>
    <property type="evidence" value="ECO:0007669"/>
    <property type="project" value="UniProtKB-KW"/>
</dbReference>
<dbReference type="GO" id="GO:0032259">
    <property type="term" value="P:methylation"/>
    <property type="evidence" value="ECO:0007669"/>
    <property type="project" value="UniProtKB-KW"/>
</dbReference>